<evidence type="ECO:0000313" key="2">
    <source>
        <dbReference type="EMBL" id="CAG6710877.1"/>
    </source>
</evidence>
<sequence length="109" mass="12138">MVLISRFVHCPFSVSISHLSAHFSISSCFISSSIVLLSSLSCISFLISCVFIFSSTIRSIGRDADITCSATVDVVRYALANLSMTFLWTFSNMFTYFFHFVIFPHTGTP</sequence>
<keyword evidence="1" id="KW-0472">Membrane</keyword>
<dbReference type="EMBL" id="HBUF01347550">
    <property type="protein sequence ID" value="CAG6710853.1"/>
    <property type="molecule type" value="Transcribed_RNA"/>
</dbReference>
<dbReference type="PROSITE" id="PS51257">
    <property type="entry name" value="PROKAR_LIPOPROTEIN"/>
    <property type="match status" value="1"/>
</dbReference>
<feature type="transmembrane region" description="Helical" evidence="1">
    <location>
        <begin position="85"/>
        <end position="103"/>
    </location>
</feature>
<evidence type="ECO:0000256" key="1">
    <source>
        <dbReference type="SAM" id="Phobius"/>
    </source>
</evidence>
<keyword evidence="1" id="KW-1133">Transmembrane helix</keyword>
<reference evidence="2" key="1">
    <citation type="submission" date="2021-05" db="EMBL/GenBank/DDBJ databases">
        <authorList>
            <person name="Alioto T."/>
            <person name="Alioto T."/>
            <person name="Gomez Garrido J."/>
        </authorList>
    </citation>
    <scope>NUCLEOTIDE SEQUENCE</scope>
</reference>
<organism evidence="2">
    <name type="scientific">Cacopsylla melanoneura</name>
    <dbReference type="NCBI Taxonomy" id="428564"/>
    <lineage>
        <taxon>Eukaryota</taxon>
        <taxon>Metazoa</taxon>
        <taxon>Ecdysozoa</taxon>
        <taxon>Arthropoda</taxon>
        <taxon>Hexapoda</taxon>
        <taxon>Insecta</taxon>
        <taxon>Pterygota</taxon>
        <taxon>Neoptera</taxon>
        <taxon>Paraneoptera</taxon>
        <taxon>Hemiptera</taxon>
        <taxon>Sternorrhyncha</taxon>
        <taxon>Psylloidea</taxon>
        <taxon>Psyllidae</taxon>
        <taxon>Psyllinae</taxon>
        <taxon>Cacopsylla</taxon>
    </lineage>
</organism>
<dbReference type="AlphaFoldDB" id="A0A8D8UXU4"/>
<protein>
    <submittedName>
        <fullName evidence="2">Uncharacterized protein</fullName>
    </submittedName>
</protein>
<keyword evidence="1" id="KW-0812">Transmembrane</keyword>
<name>A0A8D8UXU4_9HEMI</name>
<dbReference type="EMBL" id="HBUF01347554">
    <property type="protein sequence ID" value="CAG6710871.1"/>
    <property type="molecule type" value="Transcribed_RNA"/>
</dbReference>
<dbReference type="EMBL" id="HBUF01347552">
    <property type="protein sequence ID" value="CAG6710860.1"/>
    <property type="molecule type" value="Transcribed_RNA"/>
</dbReference>
<dbReference type="EMBL" id="HBUF01347553">
    <property type="protein sequence ID" value="CAG6710865.1"/>
    <property type="molecule type" value="Transcribed_RNA"/>
</dbReference>
<feature type="transmembrane region" description="Helical" evidence="1">
    <location>
        <begin position="29"/>
        <end position="53"/>
    </location>
</feature>
<accession>A0A8D8UXU4</accession>
<dbReference type="EMBL" id="HBUF01347555">
    <property type="protein sequence ID" value="CAG6710877.1"/>
    <property type="molecule type" value="Transcribed_RNA"/>
</dbReference>
<proteinExistence type="predicted"/>